<feature type="region of interest" description="Disordered" evidence="1">
    <location>
        <begin position="222"/>
        <end position="281"/>
    </location>
</feature>
<sequence length="311" mass="33793">MSSTVDYSSWSPASSTSSGSPVHPASLVDPTTHSSAILQLVDMEFTQSVIDYIVECIVETVTYALTRDSDPHSAITLGPSPTLVGKFTLFVKLMLSRAEVSPATVFVALAYVARARPHLAIASPEWALERVFLGALVVASKYTQDSTLRNAHWALCSGVFGKRDVGRVEREFLEVLNWDLGVREEEILMHWGGVMGLPDEDMPPVATPAAAAAATRIEITPAPESEYHGTGVPTLEPSSPSSTYSSSPRTPSTTDMDVDQPAPHAKKYEHEHGHHRHHSRRLSGLLRVLHVPHIHLPHHHHRASIPIAAGA</sequence>
<accession>A0AAD2JWR6</accession>
<dbReference type="PANTHER" id="PTHR15615:SF10">
    <property type="entry name" value="PHO85 CYCLIN-2-RELATED"/>
    <property type="match status" value="1"/>
</dbReference>
<dbReference type="Proteomes" id="UP001295794">
    <property type="component" value="Unassembled WGS sequence"/>
</dbReference>
<dbReference type="Pfam" id="PF00134">
    <property type="entry name" value="Cyclin_N"/>
    <property type="match status" value="1"/>
</dbReference>
<evidence type="ECO:0000313" key="3">
    <source>
        <dbReference type="EMBL" id="CAK5266183.1"/>
    </source>
</evidence>
<feature type="compositionally biased region" description="Low complexity" evidence="1">
    <location>
        <begin position="233"/>
        <end position="254"/>
    </location>
</feature>
<evidence type="ECO:0000313" key="4">
    <source>
        <dbReference type="Proteomes" id="UP001295794"/>
    </source>
</evidence>
<gene>
    <name evidence="3" type="ORF">MYCIT1_LOCUS7773</name>
</gene>
<dbReference type="GO" id="GO:0019901">
    <property type="term" value="F:protein kinase binding"/>
    <property type="evidence" value="ECO:0007669"/>
    <property type="project" value="InterPro"/>
</dbReference>
<keyword evidence="4" id="KW-1185">Reference proteome</keyword>
<organism evidence="3 4">
    <name type="scientific">Mycena citricolor</name>
    <dbReference type="NCBI Taxonomy" id="2018698"/>
    <lineage>
        <taxon>Eukaryota</taxon>
        <taxon>Fungi</taxon>
        <taxon>Dikarya</taxon>
        <taxon>Basidiomycota</taxon>
        <taxon>Agaricomycotina</taxon>
        <taxon>Agaricomycetes</taxon>
        <taxon>Agaricomycetidae</taxon>
        <taxon>Agaricales</taxon>
        <taxon>Marasmiineae</taxon>
        <taxon>Mycenaceae</taxon>
        <taxon>Mycena</taxon>
    </lineage>
</organism>
<dbReference type="SUPFAM" id="SSF47954">
    <property type="entry name" value="Cyclin-like"/>
    <property type="match status" value="1"/>
</dbReference>
<dbReference type="GO" id="GO:0000307">
    <property type="term" value="C:cyclin-dependent protein kinase holoenzyme complex"/>
    <property type="evidence" value="ECO:0007669"/>
    <property type="project" value="TreeGrafter"/>
</dbReference>
<protein>
    <recommendedName>
        <fullName evidence="2">Cyclin N-terminal domain-containing protein</fullName>
    </recommendedName>
</protein>
<evidence type="ECO:0000256" key="1">
    <source>
        <dbReference type="SAM" id="MobiDB-lite"/>
    </source>
</evidence>
<feature type="region of interest" description="Disordered" evidence="1">
    <location>
        <begin position="1"/>
        <end position="27"/>
    </location>
</feature>
<dbReference type="GO" id="GO:0016538">
    <property type="term" value="F:cyclin-dependent protein serine/threonine kinase regulator activity"/>
    <property type="evidence" value="ECO:0007669"/>
    <property type="project" value="TreeGrafter"/>
</dbReference>
<dbReference type="InterPro" id="IPR013922">
    <property type="entry name" value="Cyclin_PHO80-like"/>
</dbReference>
<dbReference type="AlphaFoldDB" id="A0AAD2JWR6"/>
<dbReference type="GO" id="GO:0005634">
    <property type="term" value="C:nucleus"/>
    <property type="evidence" value="ECO:0007669"/>
    <property type="project" value="TreeGrafter"/>
</dbReference>
<dbReference type="EMBL" id="CAVNYO010000108">
    <property type="protein sequence ID" value="CAK5266183.1"/>
    <property type="molecule type" value="Genomic_DNA"/>
</dbReference>
<dbReference type="Gene3D" id="1.10.472.10">
    <property type="entry name" value="Cyclin-like"/>
    <property type="match status" value="1"/>
</dbReference>
<feature type="compositionally biased region" description="Low complexity" evidence="1">
    <location>
        <begin position="8"/>
        <end position="26"/>
    </location>
</feature>
<dbReference type="InterPro" id="IPR036915">
    <property type="entry name" value="Cyclin-like_sf"/>
</dbReference>
<name>A0AAD2JWR6_9AGAR</name>
<dbReference type="PANTHER" id="PTHR15615">
    <property type="match status" value="1"/>
</dbReference>
<comment type="caution">
    <text evidence="3">The sequence shown here is derived from an EMBL/GenBank/DDBJ whole genome shotgun (WGS) entry which is preliminary data.</text>
</comment>
<feature type="domain" description="Cyclin N-terminal" evidence="2">
    <location>
        <begin position="94"/>
        <end position="180"/>
    </location>
</feature>
<proteinExistence type="predicted"/>
<evidence type="ECO:0000259" key="2">
    <source>
        <dbReference type="Pfam" id="PF00134"/>
    </source>
</evidence>
<dbReference type="InterPro" id="IPR006671">
    <property type="entry name" value="Cyclin_N"/>
</dbReference>
<dbReference type="CDD" id="cd20557">
    <property type="entry name" value="CYCLIN_ScPCL1-like"/>
    <property type="match status" value="1"/>
</dbReference>
<reference evidence="3" key="1">
    <citation type="submission" date="2023-11" db="EMBL/GenBank/DDBJ databases">
        <authorList>
            <person name="De Vega J J."/>
            <person name="De Vega J J."/>
        </authorList>
    </citation>
    <scope>NUCLEOTIDE SEQUENCE</scope>
</reference>